<feature type="domain" description="SbsA Ig-like" evidence="5">
    <location>
        <begin position="234"/>
        <end position="319"/>
    </location>
</feature>
<evidence type="ECO:0000259" key="4">
    <source>
        <dbReference type="Pfam" id="PF00932"/>
    </source>
</evidence>
<dbReference type="InterPro" id="IPR032812">
    <property type="entry name" value="SbsA_Ig"/>
</dbReference>
<dbReference type="InterPro" id="IPR014755">
    <property type="entry name" value="Cu-Rt/internalin_Ig-like"/>
</dbReference>
<dbReference type="RefSeq" id="WP_168037227.1">
    <property type="nucleotide sequence ID" value="NZ_JAATJH010000002.1"/>
</dbReference>
<gene>
    <name evidence="6" type="ORF">GGR27_001990</name>
</gene>
<feature type="signal peptide" evidence="3">
    <location>
        <begin position="1"/>
        <end position="22"/>
    </location>
</feature>
<dbReference type="Gene3D" id="2.60.40.1220">
    <property type="match status" value="2"/>
</dbReference>
<evidence type="ECO:0008006" key="8">
    <source>
        <dbReference type="Google" id="ProtNLM"/>
    </source>
</evidence>
<dbReference type="Gene3D" id="2.60.40.4070">
    <property type="match status" value="1"/>
</dbReference>
<dbReference type="Proteomes" id="UP000770785">
    <property type="component" value="Unassembled WGS sequence"/>
</dbReference>
<keyword evidence="1 3" id="KW-0732">Signal</keyword>
<dbReference type="InterPro" id="IPR001322">
    <property type="entry name" value="Lamin_tail_dom"/>
</dbReference>
<evidence type="ECO:0000313" key="6">
    <source>
        <dbReference type="EMBL" id="NJC26491.1"/>
    </source>
</evidence>
<feature type="domain" description="LTD" evidence="4">
    <location>
        <begin position="587"/>
        <end position="700"/>
    </location>
</feature>
<dbReference type="EMBL" id="JAATJH010000002">
    <property type="protein sequence ID" value="NJC26491.1"/>
    <property type="molecule type" value="Genomic_DNA"/>
</dbReference>
<evidence type="ECO:0000256" key="2">
    <source>
        <dbReference type="SAM" id="MobiDB-lite"/>
    </source>
</evidence>
<reference evidence="6 7" key="1">
    <citation type="submission" date="2020-03" db="EMBL/GenBank/DDBJ databases">
        <title>Genomic Encyclopedia of Type Strains, Phase IV (KMG-IV): sequencing the most valuable type-strain genomes for metagenomic binning, comparative biology and taxonomic classification.</title>
        <authorList>
            <person name="Goeker M."/>
        </authorList>
    </citation>
    <scope>NUCLEOTIDE SEQUENCE [LARGE SCALE GENOMIC DNA]</scope>
    <source>
        <strain evidence="6 7">DSM 105096</strain>
    </source>
</reference>
<comment type="caution">
    <text evidence="6">The sequence shown here is derived from an EMBL/GenBank/DDBJ whole genome shotgun (WGS) entry which is preliminary data.</text>
</comment>
<dbReference type="InterPro" id="IPR036415">
    <property type="entry name" value="Lamin_tail_dom_sf"/>
</dbReference>
<keyword evidence="7" id="KW-1185">Reference proteome</keyword>
<evidence type="ECO:0000313" key="7">
    <source>
        <dbReference type="Proteomes" id="UP000770785"/>
    </source>
</evidence>
<accession>A0ABX0XB44</accession>
<organism evidence="6 7">
    <name type="scientific">Neolewinella antarctica</name>
    <dbReference type="NCBI Taxonomy" id="442734"/>
    <lineage>
        <taxon>Bacteria</taxon>
        <taxon>Pseudomonadati</taxon>
        <taxon>Bacteroidota</taxon>
        <taxon>Saprospiria</taxon>
        <taxon>Saprospirales</taxon>
        <taxon>Lewinellaceae</taxon>
        <taxon>Neolewinella</taxon>
    </lineage>
</organism>
<dbReference type="SUPFAM" id="SSF74853">
    <property type="entry name" value="Lamin A/C globular tail domain"/>
    <property type="match status" value="1"/>
</dbReference>
<feature type="region of interest" description="Disordered" evidence="2">
    <location>
        <begin position="472"/>
        <end position="494"/>
    </location>
</feature>
<dbReference type="Pfam" id="PF00932">
    <property type="entry name" value="LTD"/>
    <property type="match status" value="1"/>
</dbReference>
<protein>
    <recommendedName>
        <fullName evidence="8">LTD domain-containing protein</fullName>
    </recommendedName>
</protein>
<evidence type="ECO:0000256" key="1">
    <source>
        <dbReference type="ARBA" id="ARBA00022729"/>
    </source>
</evidence>
<dbReference type="Pfam" id="PF13205">
    <property type="entry name" value="Big_5"/>
    <property type="match status" value="1"/>
</dbReference>
<feature type="chain" id="PRO_5046954222" description="LTD domain-containing protein" evidence="3">
    <location>
        <begin position="23"/>
        <end position="864"/>
    </location>
</feature>
<evidence type="ECO:0000259" key="5">
    <source>
        <dbReference type="Pfam" id="PF13205"/>
    </source>
</evidence>
<name>A0ABX0XB44_9BACT</name>
<evidence type="ECO:0000256" key="3">
    <source>
        <dbReference type="SAM" id="SignalP"/>
    </source>
</evidence>
<proteinExistence type="predicted"/>
<sequence>MKLPGLLLSFLISLLISPVAIAQTVVSDDFAGTELEPQWFGDRGDFVVTDGRLRLAAAGGGTSVLSVDLPGGLPRATLDSFSFEFLVDMDFAPSSGNFCAIDILGARHTEDLATGIFMKFGGVSGDQDAWTGEGLEEGDISFGEFTGVAGALGTDPATVRFRVTYDQVAGWQFFADYSGGTNYVLQGTLREGFNFDPATIRVTCAYTATRSDKFSFDDFNAFKTLTEVRDEEAPTIGSVAAVDNRTVRILFNEDVEPTTVADYVFSEGENAVTALNQFPGGVELTLETALTISESYAITITSISDAAGNETTDLVAAFTYDPVILPTAENLLITEIMVDPSPTVGQPNAEYVELYNDSDTTIGANNLFIGSGGTSVAPLNNIRIAPRSYLVLVPDEFAFTFDANVQPTNLPGLTNSGDNISLLLGEDTLVSFDYTDAWYNDPERDEGGYSIEYTGFTGADAGCSGLWRASLDESGGTPGRENSVVNQPADTVPPVLQSTSVDGDGVTLGFSEPLNTADPDFFLTRGDTDVPLGGVTTPDGGRTFRLSPLDQLETGVVYTLELPVVSDCVGNKTDARAITLGIPDSVAPGDVVINEVLFNPATGGSDFVELYNCSEKIFQIEGWTLANTQTTNGSQEIMASRLFLPGEFLVLTPDPEDLIARYRNVEPALLVEQPLPGLSNDAGNVTVSANGTVLDAFDYTDDLHSELLDDRDGVSLERLRYKVPTNGSNNWFSAASVEGYATPTRPNSQLRDIDPGVGADRVFSLPTKTFSPDEDGFEDFLEIRYQDVPVGFLARIRIFDAQGRLIRTLRNVELLGTEGGLRWDGANDDGRPARAGAYVLFVELINPDGPVAEEKLVAVLAAER</sequence>